<evidence type="ECO:0000313" key="2">
    <source>
        <dbReference type="EMBL" id="KAF4625834.1"/>
    </source>
</evidence>
<proteinExistence type="predicted"/>
<dbReference type="PANTHER" id="PTHR24148:SF64">
    <property type="entry name" value="HETEROKARYON INCOMPATIBILITY DOMAIN-CONTAINING PROTEIN"/>
    <property type="match status" value="1"/>
</dbReference>
<dbReference type="EMBL" id="JAAMPI010001284">
    <property type="protein sequence ID" value="KAF4625834.1"/>
    <property type="molecule type" value="Genomic_DNA"/>
</dbReference>
<organism evidence="2 3">
    <name type="scientific">Cudoniella acicularis</name>
    <dbReference type="NCBI Taxonomy" id="354080"/>
    <lineage>
        <taxon>Eukaryota</taxon>
        <taxon>Fungi</taxon>
        <taxon>Dikarya</taxon>
        <taxon>Ascomycota</taxon>
        <taxon>Pezizomycotina</taxon>
        <taxon>Leotiomycetes</taxon>
        <taxon>Helotiales</taxon>
        <taxon>Tricladiaceae</taxon>
        <taxon>Cudoniella</taxon>
    </lineage>
</organism>
<protein>
    <recommendedName>
        <fullName evidence="1">Heterokaryon incompatibility domain-containing protein</fullName>
    </recommendedName>
</protein>
<comment type="caution">
    <text evidence="2">The sequence shown here is derived from an EMBL/GenBank/DDBJ whole genome shotgun (WGS) entry which is preliminary data.</text>
</comment>
<dbReference type="InterPro" id="IPR052895">
    <property type="entry name" value="HetReg/Transcr_Mod"/>
</dbReference>
<dbReference type="Proteomes" id="UP000566819">
    <property type="component" value="Unassembled WGS sequence"/>
</dbReference>
<evidence type="ECO:0000259" key="1">
    <source>
        <dbReference type="Pfam" id="PF06985"/>
    </source>
</evidence>
<evidence type="ECO:0000313" key="3">
    <source>
        <dbReference type="Proteomes" id="UP000566819"/>
    </source>
</evidence>
<feature type="domain" description="Heterokaryon incompatibility" evidence="1">
    <location>
        <begin position="52"/>
        <end position="224"/>
    </location>
</feature>
<accession>A0A8H4R923</accession>
<name>A0A8H4R923_9HELO</name>
<dbReference type="PANTHER" id="PTHR24148">
    <property type="entry name" value="ANKYRIN REPEAT DOMAIN-CONTAINING PROTEIN 39 HOMOLOG-RELATED"/>
    <property type="match status" value="1"/>
</dbReference>
<reference evidence="2 3" key="1">
    <citation type="submission" date="2020-03" db="EMBL/GenBank/DDBJ databases">
        <title>Draft Genome Sequence of Cudoniella acicularis.</title>
        <authorList>
            <person name="Buettner E."/>
            <person name="Kellner H."/>
        </authorList>
    </citation>
    <scope>NUCLEOTIDE SEQUENCE [LARGE SCALE GENOMIC DNA]</scope>
    <source>
        <strain evidence="2 3">DSM 108380</strain>
    </source>
</reference>
<keyword evidence="3" id="KW-1185">Reference proteome</keyword>
<dbReference type="OrthoDB" id="4776650at2759"/>
<dbReference type="AlphaFoldDB" id="A0A8H4R923"/>
<sequence length="585" mass="66761">MSTLSRYATYKYDPLEDPDRETRLLMLLPAPQEEDPLVGDLVPITFCEESFYPALSYCWGEDQPNNSIEIQSWNANGLHGGYLPVTTSLEAALRQMRRDWQDLGGSEGLGLMPIWIDALCIDQKNNSEKGHQVRNMGRVYRNAKLVYIWLGEEKEESELAMDLIQGYDDACGCGLSKEKGEDANIFSSIQDKFWLENKDRIRHWHALWKLSNRPWFTRRWIIQEKVFADVAMVFCGKKRVCWDALRNSIAYLTRHDFCKEECIQKRSDGIRAIFGLDRVSHFLESGNLPPLEALLDEFHLSLATDPRDAIYSLISMASDIDLENWCPDYSNDNSVLSVFLKALIHVVNKSHRLDIICRSANHRPSFRTTWLPWFGHNTKPCYDNCSLSGYQGSSNSISTFGREFFEHPERVYLTSGSTKPWMRISHGEGFDPVTVSGIENIWVDNKITNTYLLASSSEAKDSGDSFHPDAFFSGLSKSTIHVLGYRVDTIKRVGSWPETGQTFDNRMGIPDYWMHMASGTSEEACVHPHTCTFKDFGKVPKAFWQALVGNRAVENDDLVEIPREWTSLLEKGLISTHACLSPEEE</sequence>
<gene>
    <name evidence="2" type="ORF">G7Y89_g12331</name>
</gene>
<dbReference type="Pfam" id="PF06985">
    <property type="entry name" value="HET"/>
    <property type="match status" value="1"/>
</dbReference>
<dbReference type="InterPro" id="IPR010730">
    <property type="entry name" value="HET"/>
</dbReference>